<evidence type="ECO:0000313" key="2">
    <source>
        <dbReference type="Proteomes" id="UP000290189"/>
    </source>
</evidence>
<dbReference type="AlphaFoldDB" id="A0A3P3Y3C7"/>
<accession>A0A3P3Y3C7</accession>
<dbReference type="SUPFAM" id="SSF57184">
    <property type="entry name" value="Growth factor receptor domain"/>
    <property type="match status" value="1"/>
</dbReference>
<gene>
    <name evidence="1" type="ORF">PLBR_LOCUS1897</name>
</gene>
<keyword evidence="1" id="KW-0496">Mitochondrion</keyword>
<evidence type="ECO:0000313" key="1">
    <source>
        <dbReference type="EMBL" id="SPQ94682.1"/>
    </source>
</evidence>
<dbReference type="SMART" id="SM01411">
    <property type="entry name" value="Ephrin_rec_like"/>
    <property type="match status" value="3"/>
</dbReference>
<proteinExistence type="predicted"/>
<dbReference type="InterPro" id="IPR009030">
    <property type="entry name" value="Growth_fac_rcpt_cys_sf"/>
</dbReference>
<protein>
    <recommendedName>
        <fullName evidence="3">Tyrosine-protein kinase ephrin type A/B receptor-like domain-containing protein</fullName>
    </recommendedName>
</protein>
<dbReference type="PANTHER" id="PTHR47236">
    <property type="entry name" value="GENE, 32742-RELATED-RELATED"/>
    <property type="match status" value="1"/>
</dbReference>
<geneLocation type="mitochondrion" evidence="1"/>
<name>A0A3P3Y3C7_PLABS</name>
<sequence>MCRRKILQRRANGLLDVPCRIVLSCQRDCSNPMLCRKVHVQQWARFLFELQRWLHLPCWFDNSQSRWIRMPSWILVRVRRHDGHHDALYCRDVWNRDPGNVGSVRMYQLPSRLLLPEFWYERDLVAAGMPARILLPNWDDFWSASLHCLSCPMGRYCPAGSANANLLCPQGYYCPQQTGSPTDPSPPVKCPAGTYSGTRLGLTAPSDCITCDPGGYCQLGAQQPTPCSPGRFNPNFAASTSAACQQCTPGFACPLTGQTTVYHSCSPGYYCPGGSTSPTGNPCPAGTFTDATNATSANDSDQEALRCWVLLHSKHPNANKLSMPTWDVLQFHHSVVRFPMQCLPGRPLVCRRANGPERDLLRWVLLSSEFDGAKPLPVPIGHVFHTDEPDGQQRVHTCAGWILRERNGVDPLLAVSYQDVRERVWYDECVPCIWQADILFVVPSRIQMPFSGASDTDPMSCGFVLSFKFLVVHNVSCWILL</sequence>
<dbReference type="Proteomes" id="UP000290189">
    <property type="component" value="Unassembled WGS sequence"/>
</dbReference>
<organism evidence="1 2">
    <name type="scientific">Plasmodiophora brassicae</name>
    <name type="common">Clubroot disease agent</name>
    <dbReference type="NCBI Taxonomy" id="37360"/>
    <lineage>
        <taxon>Eukaryota</taxon>
        <taxon>Sar</taxon>
        <taxon>Rhizaria</taxon>
        <taxon>Endomyxa</taxon>
        <taxon>Phytomyxea</taxon>
        <taxon>Plasmodiophorida</taxon>
        <taxon>Plasmodiophoridae</taxon>
        <taxon>Plasmodiophora</taxon>
    </lineage>
</organism>
<dbReference type="PANTHER" id="PTHR47236:SF4">
    <property type="entry name" value="GENE 9195-RELATED"/>
    <property type="match status" value="1"/>
</dbReference>
<dbReference type="EMBL" id="OVEO01000003">
    <property type="protein sequence ID" value="SPQ94682.1"/>
    <property type="molecule type" value="Genomic_DNA"/>
</dbReference>
<reference evidence="1 2" key="1">
    <citation type="submission" date="2018-03" db="EMBL/GenBank/DDBJ databases">
        <authorList>
            <person name="Fogelqvist J."/>
        </authorList>
    </citation>
    <scope>NUCLEOTIDE SEQUENCE [LARGE SCALE GENOMIC DNA]</scope>
</reference>
<evidence type="ECO:0008006" key="3">
    <source>
        <dbReference type="Google" id="ProtNLM"/>
    </source>
</evidence>